<dbReference type="AlphaFoldDB" id="A0A2K3KKM7"/>
<evidence type="ECO:0000313" key="1">
    <source>
        <dbReference type="EMBL" id="PNX66826.1"/>
    </source>
</evidence>
<organism evidence="1 2">
    <name type="scientific">Trifolium pratense</name>
    <name type="common">Red clover</name>
    <dbReference type="NCBI Taxonomy" id="57577"/>
    <lineage>
        <taxon>Eukaryota</taxon>
        <taxon>Viridiplantae</taxon>
        <taxon>Streptophyta</taxon>
        <taxon>Embryophyta</taxon>
        <taxon>Tracheophyta</taxon>
        <taxon>Spermatophyta</taxon>
        <taxon>Magnoliopsida</taxon>
        <taxon>eudicotyledons</taxon>
        <taxon>Gunneridae</taxon>
        <taxon>Pentapetalae</taxon>
        <taxon>rosids</taxon>
        <taxon>fabids</taxon>
        <taxon>Fabales</taxon>
        <taxon>Fabaceae</taxon>
        <taxon>Papilionoideae</taxon>
        <taxon>50 kb inversion clade</taxon>
        <taxon>NPAAA clade</taxon>
        <taxon>Hologalegina</taxon>
        <taxon>IRL clade</taxon>
        <taxon>Trifolieae</taxon>
        <taxon>Trifolium</taxon>
    </lineage>
</organism>
<reference evidence="1 2" key="2">
    <citation type="journal article" date="2017" name="Front. Plant Sci.">
        <title>Gene Classification and Mining of Molecular Markers Useful in Red Clover (Trifolium pratense) Breeding.</title>
        <authorList>
            <person name="Istvanek J."/>
            <person name="Dluhosova J."/>
            <person name="Dluhos P."/>
            <person name="Patkova L."/>
            <person name="Nedelnik J."/>
            <person name="Repkova J."/>
        </authorList>
    </citation>
    <scope>NUCLEOTIDE SEQUENCE [LARGE SCALE GENOMIC DNA]</scope>
    <source>
        <strain evidence="2">cv. Tatra</strain>
        <tissue evidence="1">Young leaves</tissue>
    </source>
</reference>
<gene>
    <name evidence="1" type="ORF">L195_g055300</name>
</gene>
<sequence length="86" mass="9475">DMMLFIFSASSINSYIVPSGTREISIPLRVRSSVAAVNLIANSKLSLSALVVWSLAAARFKSEQGDEGHRELNPVDCCLRHNKNRD</sequence>
<reference evidence="1 2" key="1">
    <citation type="journal article" date="2014" name="Am. J. Bot.">
        <title>Genome assembly and annotation for red clover (Trifolium pratense; Fabaceae).</title>
        <authorList>
            <person name="Istvanek J."/>
            <person name="Jaros M."/>
            <person name="Krenek A."/>
            <person name="Repkova J."/>
        </authorList>
    </citation>
    <scope>NUCLEOTIDE SEQUENCE [LARGE SCALE GENOMIC DNA]</scope>
    <source>
        <strain evidence="2">cv. Tatra</strain>
        <tissue evidence="1">Young leaves</tissue>
    </source>
</reference>
<proteinExistence type="predicted"/>
<feature type="non-terminal residue" evidence="1">
    <location>
        <position position="1"/>
    </location>
</feature>
<dbReference type="Proteomes" id="UP000236291">
    <property type="component" value="Unassembled WGS sequence"/>
</dbReference>
<comment type="caution">
    <text evidence="1">The sequence shown here is derived from an EMBL/GenBank/DDBJ whole genome shotgun (WGS) entry which is preliminary data.</text>
</comment>
<accession>A0A2K3KKM7</accession>
<dbReference type="EMBL" id="ASHM01100227">
    <property type="protein sequence ID" value="PNX66826.1"/>
    <property type="molecule type" value="Genomic_DNA"/>
</dbReference>
<name>A0A2K3KKM7_TRIPR</name>
<protein>
    <submittedName>
        <fullName evidence="1">Uncharacterized protein</fullName>
    </submittedName>
</protein>
<evidence type="ECO:0000313" key="2">
    <source>
        <dbReference type="Proteomes" id="UP000236291"/>
    </source>
</evidence>